<keyword evidence="3 6" id="KW-0713">Self-incompatibility</keyword>
<organism evidence="8 9">
    <name type="scientific">Tagetes erecta</name>
    <name type="common">African marigold</name>
    <dbReference type="NCBI Taxonomy" id="13708"/>
    <lineage>
        <taxon>Eukaryota</taxon>
        <taxon>Viridiplantae</taxon>
        <taxon>Streptophyta</taxon>
        <taxon>Embryophyta</taxon>
        <taxon>Tracheophyta</taxon>
        <taxon>Spermatophyta</taxon>
        <taxon>Magnoliopsida</taxon>
        <taxon>eudicotyledons</taxon>
        <taxon>Gunneridae</taxon>
        <taxon>Pentapetalae</taxon>
        <taxon>asterids</taxon>
        <taxon>campanulids</taxon>
        <taxon>Asterales</taxon>
        <taxon>Asteraceae</taxon>
        <taxon>Asteroideae</taxon>
        <taxon>Heliantheae alliance</taxon>
        <taxon>Tageteae</taxon>
        <taxon>Tagetes</taxon>
    </lineage>
</organism>
<evidence type="ECO:0000256" key="2">
    <source>
        <dbReference type="ARBA" id="ARBA00005581"/>
    </source>
</evidence>
<feature type="region of interest" description="Disordered" evidence="7">
    <location>
        <begin position="114"/>
        <end position="134"/>
    </location>
</feature>
<dbReference type="GO" id="GO:0060320">
    <property type="term" value="P:rejection of self pollen"/>
    <property type="evidence" value="ECO:0007669"/>
    <property type="project" value="UniProtKB-KW"/>
</dbReference>
<evidence type="ECO:0000256" key="4">
    <source>
        <dbReference type="ARBA" id="ARBA00022525"/>
    </source>
</evidence>
<sequence length="153" mass="18248">MNCVTKKCVVHIMSSVDNLRLHCRSKDDDLGDVTRNSGEEFDIRFCLDFLRRSRFSCNFYWESKQQEFDVYTEAPNLEGAKCNFQINYPNLIPTHPHSRLQFFFFFSRRKKRTHTHTIHNRAHHHRETSSSSSHRLHPYTSLLFVIAAVWRTN</sequence>
<dbReference type="InterPro" id="IPR010264">
    <property type="entry name" value="Self-incomp_S1"/>
</dbReference>
<feature type="compositionally biased region" description="Basic residues" evidence="7">
    <location>
        <begin position="114"/>
        <end position="126"/>
    </location>
</feature>
<comment type="similarity">
    <text evidence="2 6">Belongs to the plant self-incompatibility (S1) protein family.</text>
</comment>
<evidence type="ECO:0000256" key="3">
    <source>
        <dbReference type="ARBA" id="ARBA00022471"/>
    </source>
</evidence>
<evidence type="ECO:0000256" key="6">
    <source>
        <dbReference type="RuleBase" id="RU367044"/>
    </source>
</evidence>
<evidence type="ECO:0000313" key="9">
    <source>
        <dbReference type="Proteomes" id="UP001229421"/>
    </source>
</evidence>
<dbReference type="Pfam" id="PF05938">
    <property type="entry name" value="Self-incomp_S1"/>
    <property type="match status" value="1"/>
</dbReference>
<evidence type="ECO:0000256" key="1">
    <source>
        <dbReference type="ARBA" id="ARBA00004613"/>
    </source>
</evidence>
<evidence type="ECO:0000256" key="5">
    <source>
        <dbReference type="ARBA" id="ARBA00022729"/>
    </source>
</evidence>
<dbReference type="PANTHER" id="PTHR31232">
    <property type="match status" value="1"/>
</dbReference>
<dbReference type="AlphaFoldDB" id="A0AAD8PAC3"/>
<dbReference type="EMBL" id="JAUHHV010000001">
    <property type="protein sequence ID" value="KAK1438151.1"/>
    <property type="molecule type" value="Genomic_DNA"/>
</dbReference>
<comment type="caution">
    <text evidence="8">The sequence shown here is derived from an EMBL/GenBank/DDBJ whole genome shotgun (WGS) entry which is preliminary data.</text>
</comment>
<name>A0AAD8PAC3_TARER</name>
<gene>
    <name evidence="8" type="ORF">QVD17_03954</name>
</gene>
<evidence type="ECO:0000256" key="7">
    <source>
        <dbReference type="SAM" id="MobiDB-lite"/>
    </source>
</evidence>
<comment type="subcellular location">
    <subcellularLocation>
        <location evidence="1 6">Secreted</location>
    </subcellularLocation>
</comment>
<proteinExistence type="inferred from homology"/>
<keyword evidence="4 6" id="KW-0964">Secreted</keyword>
<keyword evidence="5" id="KW-0732">Signal</keyword>
<dbReference type="Proteomes" id="UP001229421">
    <property type="component" value="Unassembled WGS sequence"/>
</dbReference>
<protein>
    <recommendedName>
        <fullName evidence="6">S-protein homolog</fullName>
    </recommendedName>
</protein>
<evidence type="ECO:0000313" key="8">
    <source>
        <dbReference type="EMBL" id="KAK1438151.1"/>
    </source>
</evidence>
<dbReference type="GO" id="GO:0005576">
    <property type="term" value="C:extracellular region"/>
    <property type="evidence" value="ECO:0007669"/>
    <property type="project" value="UniProtKB-SubCell"/>
</dbReference>
<accession>A0AAD8PAC3</accession>
<dbReference type="PANTHER" id="PTHR31232:SF155">
    <property type="entry name" value="PLANT SELF-INCOMPATIBILITY PROTEIN S1 FAMILY"/>
    <property type="match status" value="1"/>
</dbReference>
<keyword evidence="9" id="KW-1185">Reference proteome</keyword>
<reference evidence="8" key="1">
    <citation type="journal article" date="2023" name="bioRxiv">
        <title>Improved chromosome-level genome assembly for marigold (Tagetes erecta).</title>
        <authorList>
            <person name="Jiang F."/>
            <person name="Yuan L."/>
            <person name="Wang S."/>
            <person name="Wang H."/>
            <person name="Xu D."/>
            <person name="Wang A."/>
            <person name="Fan W."/>
        </authorList>
    </citation>
    <scope>NUCLEOTIDE SEQUENCE</scope>
    <source>
        <strain evidence="8">WSJ</strain>
        <tissue evidence="8">Leaf</tissue>
    </source>
</reference>